<reference evidence="6" key="2">
    <citation type="submission" date="2024-10" db="UniProtKB">
        <authorList>
            <consortium name="EnsemblProtists"/>
        </authorList>
    </citation>
    <scope>IDENTIFICATION</scope>
</reference>
<dbReference type="eggNOG" id="KOG0333">
    <property type="taxonomic scope" value="Eukaryota"/>
</dbReference>
<dbReference type="GO" id="GO:0016787">
    <property type="term" value="F:hydrolase activity"/>
    <property type="evidence" value="ECO:0007669"/>
    <property type="project" value="UniProtKB-KW"/>
</dbReference>
<evidence type="ECO:0000313" key="6">
    <source>
        <dbReference type="EnsemblProtists" id="EOD34844"/>
    </source>
</evidence>
<protein>
    <recommendedName>
        <fullName evidence="5">Helicase C-terminal domain-containing protein</fullName>
    </recommendedName>
</protein>
<keyword evidence="2" id="KW-0378">Hydrolase</keyword>
<organism evidence="6 7">
    <name type="scientific">Emiliania huxleyi (strain CCMP1516)</name>
    <dbReference type="NCBI Taxonomy" id="280463"/>
    <lineage>
        <taxon>Eukaryota</taxon>
        <taxon>Haptista</taxon>
        <taxon>Haptophyta</taxon>
        <taxon>Prymnesiophyceae</taxon>
        <taxon>Isochrysidales</taxon>
        <taxon>Noelaerhabdaceae</taxon>
        <taxon>Emiliania</taxon>
    </lineage>
</organism>
<dbReference type="KEGG" id="ehx:EMIHUDRAFT_417896"/>
<evidence type="ECO:0000256" key="4">
    <source>
        <dbReference type="ARBA" id="ARBA00022840"/>
    </source>
</evidence>
<dbReference type="EnsemblProtists" id="EOD34844">
    <property type="protein sequence ID" value="EOD34844"/>
    <property type="gene ID" value="EMIHUDRAFT_417896"/>
</dbReference>
<dbReference type="SUPFAM" id="SSF52540">
    <property type="entry name" value="P-loop containing nucleoside triphosphate hydrolases"/>
    <property type="match status" value="1"/>
</dbReference>
<keyword evidence="4" id="KW-0067">ATP-binding</keyword>
<feature type="domain" description="Helicase C-terminal" evidence="5">
    <location>
        <begin position="41"/>
        <end position="202"/>
    </location>
</feature>
<dbReference type="Pfam" id="PF00271">
    <property type="entry name" value="Helicase_C"/>
    <property type="match status" value="1"/>
</dbReference>
<dbReference type="PROSITE" id="PS51194">
    <property type="entry name" value="HELICASE_CTER"/>
    <property type="match status" value="1"/>
</dbReference>
<dbReference type="HOGENOM" id="CLU_1201873_0_0_1"/>
<dbReference type="SMART" id="SM00490">
    <property type="entry name" value="HELICc"/>
    <property type="match status" value="1"/>
</dbReference>
<evidence type="ECO:0000256" key="2">
    <source>
        <dbReference type="ARBA" id="ARBA00022801"/>
    </source>
</evidence>
<dbReference type="CDD" id="cd18787">
    <property type="entry name" value="SF2_C_DEAD"/>
    <property type="match status" value="1"/>
</dbReference>
<dbReference type="InterPro" id="IPR027417">
    <property type="entry name" value="P-loop_NTPase"/>
</dbReference>
<dbReference type="PaxDb" id="2903-EOD34844"/>
<accession>A0A0D3KGF9</accession>
<dbReference type="InterPro" id="IPR001650">
    <property type="entry name" value="Helicase_C-like"/>
</dbReference>
<dbReference type="InterPro" id="IPR050079">
    <property type="entry name" value="DEAD_box_RNA_helicase"/>
</dbReference>
<sequence length="224" mass="24453">MLVGATMPNAGTKNVHLHVERSWPAAAWVRTGREHHSIGPRLRQFFVRVGEESRAAALRAAVQQGPQGRTLVFANTLATAEAAEAELQGVRTCAAFHNGVGPEERREHLAAFQQGELPVLVCTGLASRGIDFTDVAHVVQYEMAANAVEYIHRVGRTARAGRSGVATALYTDLSAPLVDALRSASERGDPIDALFSRRRLFRKKFNKAREYELGQRASQAGRQS</sequence>
<dbReference type="Proteomes" id="UP000013827">
    <property type="component" value="Unassembled WGS sequence"/>
</dbReference>
<evidence type="ECO:0000313" key="7">
    <source>
        <dbReference type="Proteomes" id="UP000013827"/>
    </source>
</evidence>
<proteinExistence type="predicted"/>
<dbReference type="GO" id="GO:0003724">
    <property type="term" value="F:RNA helicase activity"/>
    <property type="evidence" value="ECO:0007669"/>
    <property type="project" value="TreeGrafter"/>
</dbReference>
<dbReference type="PANTHER" id="PTHR47959:SF1">
    <property type="entry name" value="ATP-DEPENDENT RNA HELICASE DBPA"/>
    <property type="match status" value="1"/>
</dbReference>
<dbReference type="GeneID" id="17280114"/>
<evidence type="ECO:0000259" key="5">
    <source>
        <dbReference type="PROSITE" id="PS51194"/>
    </source>
</evidence>
<evidence type="ECO:0000256" key="1">
    <source>
        <dbReference type="ARBA" id="ARBA00022741"/>
    </source>
</evidence>
<dbReference type="STRING" id="2903.R1FN61"/>
<dbReference type="PANTHER" id="PTHR47959">
    <property type="entry name" value="ATP-DEPENDENT RNA HELICASE RHLE-RELATED"/>
    <property type="match status" value="1"/>
</dbReference>
<dbReference type="GO" id="GO:0005829">
    <property type="term" value="C:cytosol"/>
    <property type="evidence" value="ECO:0007669"/>
    <property type="project" value="TreeGrafter"/>
</dbReference>
<dbReference type="GO" id="GO:0005524">
    <property type="term" value="F:ATP binding"/>
    <property type="evidence" value="ECO:0007669"/>
    <property type="project" value="UniProtKB-KW"/>
</dbReference>
<reference evidence="7" key="1">
    <citation type="journal article" date="2013" name="Nature">
        <title>Pan genome of the phytoplankton Emiliania underpins its global distribution.</title>
        <authorList>
            <person name="Read B.A."/>
            <person name="Kegel J."/>
            <person name="Klute M.J."/>
            <person name="Kuo A."/>
            <person name="Lefebvre S.C."/>
            <person name="Maumus F."/>
            <person name="Mayer C."/>
            <person name="Miller J."/>
            <person name="Monier A."/>
            <person name="Salamov A."/>
            <person name="Young J."/>
            <person name="Aguilar M."/>
            <person name="Claverie J.M."/>
            <person name="Frickenhaus S."/>
            <person name="Gonzalez K."/>
            <person name="Herman E.K."/>
            <person name="Lin Y.C."/>
            <person name="Napier J."/>
            <person name="Ogata H."/>
            <person name="Sarno A.F."/>
            <person name="Shmutz J."/>
            <person name="Schroeder D."/>
            <person name="de Vargas C."/>
            <person name="Verret F."/>
            <person name="von Dassow P."/>
            <person name="Valentin K."/>
            <person name="Van de Peer Y."/>
            <person name="Wheeler G."/>
            <person name="Dacks J.B."/>
            <person name="Delwiche C.F."/>
            <person name="Dyhrman S.T."/>
            <person name="Glockner G."/>
            <person name="John U."/>
            <person name="Richards T."/>
            <person name="Worden A.Z."/>
            <person name="Zhang X."/>
            <person name="Grigoriev I.V."/>
            <person name="Allen A.E."/>
            <person name="Bidle K."/>
            <person name="Borodovsky M."/>
            <person name="Bowler C."/>
            <person name="Brownlee C."/>
            <person name="Cock J.M."/>
            <person name="Elias M."/>
            <person name="Gladyshev V.N."/>
            <person name="Groth M."/>
            <person name="Guda C."/>
            <person name="Hadaegh A."/>
            <person name="Iglesias-Rodriguez M.D."/>
            <person name="Jenkins J."/>
            <person name="Jones B.M."/>
            <person name="Lawson T."/>
            <person name="Leese F."/>
            <person name="Lindquist E."/>
            <person name="Lobanov A."/>
            <person name="Lomsadze A."/>
            <person name="Malik S.B."/>
            <person name="Marsh M.E."/>
            <person name="Mackinder L."/>
            <person name="Mock T."/>
            <person name="Mueller-Roeber B."/>
            <person name="Pagarete A."/>
            <person name="Parker M."/>
            <person name="Probert I."/>
            <person name="Quesneville H."/>
            <person name="Raines C."/>
            <person name="Rensing S.A."/>
            <person name="Riano-Pachon D.M."/>
            <person name="Richier S."/>
            <person name="Rokitta S."/>
            <person name="Shiraiwa Y."/>
            <person name="Soanes D.M."/>
            <person name="van der Giezen M."/>
            <person name="Wahlund T.M."/>
            <person name="Williams B."/>
            <person name="Wilson W."/>
            <person name="Wolfe G."/>
            <person name="Wurch L.L."/>
        </authorList>
    </citation>
    <scope>NUCLEOTIDE SEQUENCE</scope>
</reference>
<keyword evidence="7" id="KW-1185">Reference proteome</keyword>
<keyword evidence="3" id="KW-0347">Helicase</keyword>
<name>A0A0D3KGF9_EMIH1</name>
<evidence type="ECO:0000256" key="3">
    <source>
        <dbReference type="ARBA" id="ARBA00022806"/>
    </source>
</evidence>
<keyword evidence="1" id="KW-0547">Nucleotide-binding</keyword>
<dbReference type="Gene3D" id="3.40.50.300">
    <property type="entry name" value="P-loop containing nucleotide triphosphate hydrolases"/>
    <property type="match status" value="1"/>
</dbReference>
<dbReference type="RefSeq" id="XP_005787273.1">
    <property type="nucleotide sequence ID" value="XM_005787216.1"/>
</dbReference>
<dbReference type="AlphaFoldDB" id="A0A0D3KGF9"/>